<feature type="transmembrane region" description="Helical" evidence="1">
    <location>
        <begin position="12"/>
        <end position="43"/>
    </location>
</feature>
<dbReference type="AlphaFoldDB" id="A0A9R0P5I2"/>
<keyword evidence="3" id="KW-1185">Reference proteome</keyword>
<dbReference type="EMBL" id="CP002896">
    <property type="protein sequence ID" value="AEK46696.1"/>
    <property type="molecule type" value="Genomic_DNA"/>
</dbReference>
<evidence type="ECO:0000313" key="2">
    <source>
        <dbReference type="EMBL" id="AEK46696.1"/>
    </source>
</evidence>
<sequence length="79" mass="8124">MLLVGETEVAEVAGVLGFVVVVVGGVDVLVAGVVAGAVGLVVFEPHRNHLSIFGWLPLKLNGARRSFHGAFLSSFLPGA</sequence>
<proteinExistence type="predicted"/>
<keyword evidence="1" id="KW-1133">Transmembrane helix</keyword>
<reference evidence="2 3" key="1">
    <citation type="journal article" date="2011" name="J. Bacteriol.">
        <title>Whole genome sequence of the rifamycin B-producing strain Amycolatopsis mediterranei S699.</title>
        <authorList>
            <person name="Verma M."/>
            <person name="Kaur J."/>
            <person name="Kumar M."/>
            <person name="Kumari K."/>
            <person name="Saxena A."/>
            <person name="Anand S."/>
            <person name="Nigam A."/>
            <person name="Ravi V."/>
            <person name="Raghuvanshi S."/>
            <person name="Khurana P."/>
            <person name="Tyagi A.K."/>
            <person name="Khurana J.P."/>
            <person name="Lal R."/>
        </authorList>
    </citation>
    <scope>NUCLEOTIDE SEQUENCE [LARGE SCALE GENOMIC DNA]</scope>
    <source>
        <strain evidence="2 3">S699</strain>
    </source>
</reference>
<protein>
    <submittedName>
        <fullName evidence="2">Uncharacterized protein</fullName>
    </submittedName>
</protein>
<evidence type="ECO:0000313" key="3">
    <source>
        <dbReference type="Proteomes" id="UP000006138"/>
    </source>
</evidence>
<name>A0A9R0P5I2_AMYMS</name>
<dbReference type="KEGG" id="amn:RAM_41145"/>
<dbReference type="Proteomes" id="UP000006138">
    <property type="component" value="Chromosome"/>
</dbReference>
<organism evidence="2 3">
    <name type="scientific">Amycolatopsis mediterranei (strain S699)</name>
    <name type="common">Nocardia mediterranei</name>
    <dbReference type="NCBI Taxonomy" id="713604"/>
    <lineage>
        <taxon>Bacteria</taxon>
        <taxon>Bacillati</taxon>
        <taxon>Actinomycetota</taxon>
        <taxon>Actinomycetes</taxon>
        <taxon>Pseudonocardiales</taxon>
        <taxon>Pseudonocardiaceae</taxon>
        <taxon>Amycolatopsis</taxon>
    </lineage>
</organism>
<evidence type="ECO:0000256" key="1">
    <source>
        <dbReference type="SAM" id="Phobius"/>
    </source>
</evidence>
<keyword evidence="1" id="KW-0812">Transmembrane</keyword>
<keyword evidence="1" id="KW-0472">Membrane</keyword>
<gene>
    <name evidence="2" type="ordered locus">RAM_41145</name>
</gene>
<accession>A0A9R0P5I2</accession>